<keyword evidence="3" id="KW-1185">Reference proteome</keyword>
<dbReference type="OrthoDB" id="6132707at2759"/>
<accession>A0A8B6BUB9</accession>
<sequence length="434" mass="48570">MMEISCLSDTEQYITALKLESQGSLKAVGDNRSVSYLFIPDITDHLTAYTCVDSTHSSIMTEVKTDTFLYERNGRYVCFVSNGIPDTNGEILQNSSISVNYEGPPVFAKYIRYVKIGTVGQSSVKISFHVYSCPVIEEIFIEKLGRMRGQKRKINKYVLESTLLYNGVQGYAILIESDELYVDYLQPYCITVANRLGASEYYFVPTKKEDSVTHQSEGENVFTICIVSVVVVVSVIVHVGFCLKHFRRSVPIHSNINDDRTYHTYDEIGAISFGNIRSSNTTDNQEQNMTQQHGATIINEANAQSTDNDSNELNTDFLNDEIPQCGVNIVQEQPLNTPTDDTYTIDDKEQSSDQKSQTSIDSGSESSQNVMVGNADDGYENPYQTVIQYRPEGHQYTQIAIGRTTSLSSTLSNCEGQIFEKSLAKEAGYINLQF</sequence>
<organism evidence="2 3">
    <name type="scientific">Mytilus galloprovincialis</name>
    <name type="common">Mediterranean mussel</name>
    <dbReference type="NCBI Taxonomy" id="29158"/>
    <lineage>
        <taxon>Eukaryota</taxon>
        <taxon>Metazoa</taxon>
        <taxon>Spiralia</taxon>
        <taxon>Lophotrochozoa</taxon>
        <taxon>Mollusca</taxon>
        <taxon>Bivalvia</taxon>
        <taxon>Autobranchia</taxon>
        <taxon>Pteriomorphia</taxon>
        <taxon>Mytilida</taxon>
        <taxon>Mytiloidea</taxon>
        <taxon>Mytilidae</taxon>
        <taxon>Mytilinae</taxon>
        <taxon>Mytilus</taxon>
    </lineage>
</organism>
<dbReference type="EMBL" id="UYJE01000742">
    <property type="protein sequence ID" value="VDH95989.1"/>
    <property type="molecule type" value="Genomic_DNA"/>
</dbReference>
<comment type="caution">
    <text evidence="2">The sequence shown here is derived from an EMBL/GenBank/DDBJ whole genome shotgun (WGS) entry which is preliminary data.</text>
</comment>
<evidence type="ECO:0000256" key="1">
    <source>
        <dbReference type="SAM" id="MobiDB-lite"/>
    </source>
</evidence>
<name>A0A8B6BUB9_MYTGA</name>
<protein>
    <recommendedName>
        <fullName evidence="4">Ig-like domain-containing protein</fullName>
    </recommendedName>
</protein>
<evidence type="ECO:0000313" key="2">
    <source>
        <dbReference type="EMBL" id="VDH95989.1"/>
    </source>
</evidence>
<feature type="compositionally biased region" description="Polar residues" evidence="1">
    <location>
        <begin position="332"/>
        <end position="342"/>
    </location>
</feature>
<feature type="region of interest" description="Disordered" evidence="1">
    <location>
        <begin position="332"/>
        <end position="379"/>
    </location>
</feature>
<reference evidence="2" key="1">
    <citation type="submission" date="2018-11" db="EMBL/GenBank/DDBJ databases">
        <authorList>
            <person name="Alioto T."/>
            <person name="Alioto T."/>
        </authorList>
    </citation>
    <scope>NUCLEOTIDE SEQUENCE</scope>
</reference>
<proteinExistence type="predicted"/>
<dbReference type="AlphaFoldDB" id="A0A8B6BUB9"/>
<evidence type="ECO:0000313" key="3">
    <source>
        <dbReference type="Proteomes" id="UP000596742"/>
    </source>
</evidence>
<dbReference type="Proteomes" id="UP000596742">
    <property type="component" value="Unassembled WGS sequence"/>
</dbReference>
<feature type="compositionally biased region" description="Polar residues" evidence="1">
    <location>
        <begin position="353"/>
        <end position="371"/>
    </location>
</feature>
<evidence type="ECO:0008006" key="4">
    <source>
        <dbReference type="Google" id="ProtNLM"/>
    </source>
</evidence>
<gene>
    <name evidence="2" type="ORF">MGAL_10B007017</name>
</gene>